<gene>
    <name evidence="1" type="ORF">SE17_38595</name>
</gene>
<keyword evidence="2" id="KW-1185">Reference proteome</keyword>
<organism evidence="1 2">
    <name type="scientific">Kouleothrix aurantiaca</name>
    <dbReference type="NCBI Taxonomy" id="186479"/>
    <lineage>
        <taxon>Bacteria</taxon>
        <taxon>Bacillati</taxon>
        <taxon>Chloroflexota</taxon>
        <taxon>Chloroflexia</taxon>
        <taxon>Chloroflexales</taxon>
        <taxon>Roseiflexineae</taxon>
        <taxon>Roseiflexaceae</taxon>
        <taxon>Kouleothrix</taxon>
    </lineage>
</organism>
<comment type="caution">
    <text evidence="1">The sequence shown here is derived from an EMBL/GenBank/DDBJ whole genome shotgun (WGS) entry which is preliminary data.</text>
</comment>
<dbReference type="EMBL" id="LJCR01002731">
    <property type="protein sequence ID" value="KPV48339.1"/>
    <property type="molecule type" value="Genomic_DNA"/>
</dbReference>
<dbReference type="AlphaFoldDB" id="A0A0P9CQT0"/>
<dbReference type="Proteomes" id="UP000050509">
    <property type="component" value="Unassembled WGS sequence"/>
</dbReference>
<proteinExistence type="predicted"/>
<evidence type="ECO:0000313" key="2">
    <source>
        <dbReference type="Proteomes" id="UP000050509"/>
    </source>
</evidence>
<accession>A0A0P9CQT0</accession>
<protein>
    <submittedName>
        <fullName evidence="1">Uncharacterized protein</fullName>
    </submittedName>
</protein>
<feature type="non-terminal residue" evidence="1">
    <location>
        <position position="141"/>
    </location>
</feature>
<reference evidence="1 2" key="1">
    <citation type="submission" date="2015-09" db="EMBL/GenBank/DDBJ databases">
        <title>Draft genome sequence of Kouleothrix aurantiaca JCM 19913.</title>
        <authorList>
            <person name="Hemp J."/>
        </authorList>
    </citation>
    <scope>NUCLEOTIDE SEQUENCE [LARGE SCALE GENOMIC DNA]</scope>
    <source>
        <strain evidence="1 2">COM-B</strain>
    </source>
</reference>
<name>A0A0P9CQT0_9CHLR</name>
<sequence>MANALVPHVLHIGESHHPWQAPPIERLEVLGDTPDGVRVVPGTLPAVTPRPRQRVVTRPDHLVVCLPDEAAWAEIQAARALRQTTLDALAAALRDYGRYDDERLAASQGGSNPLTPTVVHAWLPPDRYYAPTFFWDGAVPE</sequence>
<evidence type="ECO:0000313" key="1">
    <source>
        <dbReference type="EMBL" id="KPV48339.1"/>
    </source>
</evidence>